<accession>A0A2J8PA78</accession>
<evidence type="ECO:0000256" key="1">
    <source>
        <dbReference type="SAM" id="MobiDB-lite"/>
    </source>
</evidence>
<evidence type="ECO:0000313" key="5">
    <source>
        <dbReference type="Proteomes" id="UP000236370"/>
    </source>
</evidence>
<feature type="compositionally biased region" description="Basic and acidic residues" evidence="1">
    <location>
        <begin position="1"/>
        <end position="10"/>
    </location>
</feature>
<dbReference type="EMBL" id="NBAG03000218">
    <property type="protein sequence ID" value="PNI80907.1"/>
    <property type="molecule type" value="Genomic_DNA"/>
</dbReference>
<dbReference type="EMBL" id="NBAG03000218">
    <property type="protein sequence ID" value="PNI80909.1"/>
    <property type="molecule type" value="Genomic_DNA"/>
</dbReference>
<protein>
    <submittedName>
        <fullName evidence="4">DHX30 isoform 13</fullName>
    </submittedName>
    <submittedName>
        <fullName evidence="2">DHX30 isoform 5</fullName>
    </submittedName>
    <submittedName>
        <fullName evidence="3">DHX30 isoform 9</fullName>
    </submittedName>
</protein>
<dbReference type="AlphaFoldDB" id="A0A2J8PA78"/>
<feature type="region of interest" description="Disordered" evidence="1">
    <location>
        <begin position="1"/>
        <end position="42"/>
    </location>
</feature>
<dbReference type="Proteomes" id="UP000236370">
    <property type="component" value="Unassembled WGS sequence"/>
</dbReference>
<comment type="caution">
    <text evidence="4">The sequence shown here is derived from an EMBL/GenBank/DDBJ whole genome shotgun (WGS) entry which is preliminary data.</text>
</comment>
<dbReference type="EMBL" id="NBAG03000218">
    <property type="protein sequence ID" value="PNI80910.1"/>
    <property type="molecule type" value="Genomic_DNA"/>
</dbReference>
<organism evidence="4 5">
    <name type="scientific">Pan troglodytes</name>
    <name type="common">Chimpanzee</name>
    <dbReference type="NCBI Taxonomy" id="9598"/>
    <lineage>
        <taxon>Eukaryota</taxon>
        <taxon>Metazoa</taxon>
        <taxon>Chordata</taxon>
        <taxon>Craniata</taxon>
        <taxon>Vertebrata</taxon>
        <taxon>Euteleostomi</taxon>
        <taxon>Mammalia</taxon>
        <taxon>Eutheria</taxon>
        <taxon>Euarchontoglires</taxon>
        <taxon>Primates</taxon>
        <taxon>Haplorrhini</taxon>
        <taxon>Catarrhini</taxon>
        <taxon>Hominidae</taxon>
        <taxon>Pan</taxon>
    </lineage>
</organism>
<evidence type="ECO:0000313" key="3">
    <source>
        <dbReference type="EMBL" id="PNI80909.1"/>
    </source>
</evidence>
<proteinExistence type="predicted"/>
<sequence length="42" mass="4748">MFSLDSFRKDRAQHRQRQCKLPPPRLPPMCVNPAPGGTISRG</sequence>
<evidence type="ECO:0000313" key="2">
    <source>
        <dbReference type="EMBL" id="PNI80907.1"/>
    </source>
</evidence>
<gene>
    <name evidence="4" type="ORF">CK820_G0005185</name>
</gene>
<evidence type="ECO:0000313" key="4">
    <source>
        <dbReference type="EMBL" id="PNI80910.1"/>
    </source>
</evidence>
<name>A0A2J8PA78_PANTR</name>
<reference evidence="4 5" key="1">
    <citation type="submission" date="2017-12" db="EMBL/GenBank/DDBJ databases">
        <title>High-resolution comparative analysis of great ape genomes.</title>
        <authorList>
            <person name="Pollen A."/>
            <person name="Hastie A."/>
            <person name="Hormozdiari F."/>
            <person name="Dougherty M."/>
            <person name="Liu R."/>
            <person name="Chaisson M."/>
            <person name="Hoppe E."/>
            <person name="Hill C."/>
            <person name="Pang A."/>
            <person name="Hillier L."/>
            <person name="Baker C."/>
            <person name="Armstrong J."/>
            <person name="Shendure J."/>
            <person name="Paten B."/>
            <person name="Wilson R."/>
            <person name="Chao H."/>
            <person name="Schneider V."/>
            <person name="Ventura M."/>
            <person name="Kronenberg Z."/>
            <person name="Murali S."/>
            <person name="Gordon D."/>
            <person name="Cantsilieris S."/>
            <person name="Munson K."/>
            <person name="Nelson B."/>
            <person name="Raja A."/>
            <person name="Underwood J."/>
            <person name="Diekhans M."/>
            <person name="Fiddes I."/>
            <person name="Haussler D."/>
            <person name="Eichler E."/>
        </authorList>
    </citation>
    <scope>NUCLEOTIDE SEQUENCE [LARGE SCALE GENOMIC DNA]</scope>
    <source>
        <strain evidence="4">Yerkes chimp pedigree #C0471</strain>
        <tissue evidence="4">Blood</tissue>
    </source>
</reference>